<dbReference type="AlphaFoldDB" id="A0A9X3F6U2"/>
<sequence length="65" mass="7584">MKNISVNIKREIEYLEIVNADFINKQGNAVSITGEHETIERNLFVELFANVDLKELFAQRIFSRN</sequence>
<gene>
    <name evidence="1" type="ORF">OU798_14915</name>
</gene>
<evidence type="ECO:0000313" key="1">
    <source>
        <dbReference type="EMBL" id="MCY1721644.1"/>
    </source>
</evidence>
<proteinExistence type="predicted"/>
<keyword evidence="2" id="KW-1185">Reference proteome</keyword>
<comment type="caution">
    <text evidence="1">The sequence shown here is derived from an EMBL/GenBank/DDBJ whole genome shotgun (WGS) entry which is preliminary data.</text>
</comment>
<accession>A0A9X3F6U2</accession>
<dbReference type="EMBL" id="JAPOHD010000028">
    <property type="protein sequence ID" value="MCY1721644.1"/>
    <property type="molecule type" value="Genomic_DNA"/>
</dbReference>
<evidence type="ECO:0000313" key="2">
    <source>
        <dbReference type="Proteomes" id="UP001145087"/>
    </source>
</evidence>
<dbReference type="RefSeq" id="WP_343333975.1">
    <property type="nucleotide sequence ID" value="NZ_JAPOHD010000028.1"/>
</dbReference>
<organism evidence="1 2">
    <name type="scientific">Draconibacterium aestuarii</name>
    <dbReference type="NCBI Taxonomy" id="2998507"/>
    <lineage>
        <taxon>Bacteria</taxon>
        <taxon>Pseudomonadati</taxon>
        <taxon>Bacteroidota</taxon>
        <taxon>Bacteroidia</taxon>
        <taxon>Marinilabiliales</taxon>
        <taxon>Prolixibacteraceae</taxon>
        <taxon>Draconibacterium</taxon>
    </lineage>
</organism>
<reference evidence="1" key="1">
    <citation type="submission" date="2022-11" db="EMBL/GenBank/DDBJ databases">
        <title>Marilongibacter aestuarii gen. nov., sp. nov., isolated from tidal flat sediment.</title>
        <authorList>
            <person name="Jiayan W."/>
        </authorList>
    </citation>
    <scope>NUCLEOTIDE SEQUENCE</scope>
    <source>
        <strain evidence="1">Z1-6</strain>
    </source>
</reference>
<dbReference type="Proteomes" id="UP001145087">
    <property type="component" value="Unassembled WGS sequence"/>
</dbReference>
<name>A0A9X3F6U2_9BACT</name>
<protein>
    <submittedName>
        <fullName evidence="1">Uncharacterized protein</fullName>
    </submittedName>
</protein>